<evidence type="ECO:0000256" key="1">
    <source>
        <dbReference type="SAM" id="SignalP"/>
    </source>
</evidence>
<dbReference type="PIRSF" id="PIRSF002741">
    <property type="entry name" value="MppA"/>
    <property type="match status" value="1"/>
</dbReference>
<dbReference type="Pfam" id="PF00496">
    <property type="entry name" value="SBP_bac_5"/>
    <property type="match status" value="1"/>
</dbReference>
<dbReference type="SUPFAM" id="SSF53850">
    <property type="entry name" value="Periplasmic binding protein-like II"/>
    <property type="match status" value="1"/>
</dbReference>
<reference evidence="3 4" key="1">
    <citation type="journal article" date="2015" name="Int. J. Syst. Evol. Microbiol.">
        <title>Amycolatopsis rhabdoformis sp. nov., an actinomycete isolated from a tropical forest soil.</title>
        <authorList>
            <person name="Souza W.R."/>
            <person name="Silva R.E."/>
            <person name="Goodfellow M."/>
            <person name="Busarakam K."/>
            <person name="Figueiro F.S."/>
            <person name="Ferreira D."/>
            <person name="Rodrigues-Filho E."/>
            <person name="Moraes L.A.B."/>
            <person name="Zucchi T.D."/>
        </authorList>
    </citation>
    <scope>NUCLEOTIDE SEQUENCE [LARGE SCALE GENOMIC DNA]</scope>
    <source>
        <strain evidence="3 4">NCIMB 14900</strain>
    </source>
</reference>
<keyword evidence="1" id="KW-0732">Signal</keyword>
<keyword evidence="4" id="KW-1185">Reference proteome</keyword>
<proteinExistence type="predicted"/>
<dbReference type="RefSeq" id="WP_326564931.1">
    <property type="nucleotide sequence ID" value="NZ_CP142149.1"/>
</dbReference>
<dbReference type="Proteomes" id="UP001330812">
    <property type="component" value="Chromosome"/>
</dbReference>
<dbReference type="InterPro" id="IPR039424">
    <property type="entry name" value="SBP_5"/>
</dbReference>
<evidence type="ECO:0000313" key="4">
    <source>
        <dbReference type="Proteomes" id="UP001330812"/>
    </source>
</evidence>
<dbReference type="Gene3D" id="3.10.105.10">
    <property type="entry name" value="Dipeptide-binding Protein, Domain 3"/>
    <property type="match status" value="1"/>
</dbReference>
<evidence type="ECO:0000259" key="2">
    <source>
        <dbReference type="Pfam" id="PF00496"/>
    </source>
</evidence>
<feature type="chain" id="PRO_5046567129" evidence="1">
    <location>
        <begin position="19"/>
        <end position="485"/>
    </location>
</feature>
<protein>
    <submittedName>
        <fullName evidence="3">ABC transporter substrate-binding protein</fullName>
    </submittedName>
</protein>
<dbReference type="InterPro" id="IPR000914">
    <property type="entry name" value="SBP_5_dom"/>
</dbReference>
<accession>A0ABZ1HU57</accession>
<dbReference type="EMBL" id="CP142149">
    <property type="protein sequence ID" value="WSE25964.1"/>
    <property type="molecule type" value="Genomic_DNA"/>
</dbReference>
<organism evidence="3 4">
    <name type="scientific">Amycolatopsis rhabdoformis</name>
    <dbReference type="NCBI Taxonomy" id="1448059"/>
    <lineage>
        <taxon>Bacteria</taxon>
        <taxon>Bacillati</taxon>
        <taxon>Actinomycetota</taxon>
        <taxon>Actinomycetes</taxon>
        <taxon>Pseudonocardiales</taxon>
        <taxon>Pseudonocardiaceae</taxon>
        <taxon>Amycolatopsis</taxon>
    </lineage>
</organism>
<gene>
    <name evidence="3" type="ORF">VSH64_24090</name>
</gene>
<feature type="signal peptide" evidence="1">
    <location>
        <begin position="1"/>
        <end position="18"/>
    </location>
</feature>
<dbReference type="PANTHER" id="PTHR30290:SF83">
    <property type="entry name" value="ABC TRANSPORTER SUBSTRATE-BINDING PROTEIN"/>
    <property type="match status" value="1"/>
</dbReference>
<dbReference type="InterPro" id="IPR030678">
    <property type="entry name" value="Peptide/Ni-bd"/>
</dbReference>
<dbReference type="Gene3D" id="3.40.190.10">
    <property type="entry name" value="Periplasmic binding protein-like II"/>
    <property type="match status" value="1"/>
</dbReference>
<name>A0ABZ1HU57_9PSEU</name>
<sequence>MRLPAALLAAVVALSALAGCSSDEPARPGVVTVGLQEPGTLLPADVDDQAGRLVTGALWTPLADYDPVTGKLTPRAAASITSPDRVTWTVKLRPGLTFHDGTPVTAKSYVDTWRAIAGENWKTTPVLTKSLRAKQITAPDPTTIRLVLDRPSSQVPAWLSAPGLVPMPASVLASRDWNAFAGHPVGDGPFRLADGWAPGTGGTLVRVTPAEGKATEVDLHVGDPVEQYDAVRDGSLDLVTSVAGDRHEAMHTDFPDRHTTWPLPEAGYLVFPTGDPRFADAAVRHAFALAIDRAALEAGPLAHQVDPARALLPPADAPGERTGTCRPCTFDAAAAKSLLAQSGFTGPTTVYFDPGSGTWTRPLASGLASALGVPVTAAQRPNGQASGPSTVDVKPASASPADLLSALASAAGYTDEGFRQDLAAAEAAGSAAEAGQLYRVAENQLLRDLPVAPLWTGHGHAVWSPRLHDVRASAFSGIDLAGLSV</sequence>
<dbReference type="CDD" id="cd00995">
    <property type="entry name" value="PBP2_NikA_DppA_OppA_like"/>
    <property type="match status" value="1"/>
</dbReference>
<dbReference type="PROSITE" id="PS51257">
    <property type="entry name" value="PROKAR_LIPOPROTEIN"/>
    <property type="match status" value="1"/>
</dbReference>
<evidence type="ECO:0000313" key="3">
    <source>
        <dbReference type="EMBL" id="WSE25964.1"/>
    </source>
</evidence>
<dbReference type="PANTHER" id="PTHR30290">
    <property type="entry name" value="PERIPLASMIC BINDING COMPONENT OF ABC TRANSPORTER"/>
    <property type="match status" value="1"/>
</dbReference>
<feature type="domain" description="Solute-binding protein family 5" evidence="2">
    <location>
        <begin position="71"/>
        <end position="371"/>
    </location>
</feature>